<keyword evidence="5" id="KW-1185">Reference proteome</keyword>
<evidence type="ECO:0000256" key="1">
    <source>
        <dbReference type="ARBA" id="ARBA00009505"/>
    </source>
</evidence>
<evidence type="ECO:0000313" key="5">
    <source>
        <dbReference type="Proteomes" id="UP001642520"/>
    </source>
</evidence>
<dbReference type="Proteomes" id="UP001642520">
    <property type="component" value="Unassembled WGS sequence"/>
</dbReference>
<gene>
    <name evidence="4" type="ORF">XYLVIOL_LOCUS5525</name>
</gene>
<dbReference type="PANTHER" id="PTHR13299:SF0">
    <property type="entry name" value="PEROXISOMAL MEMBRANE PROTEIN PEX16"/>
    <property type="match status" value="1"/>
</dbReference>
<dbReference type="EMBL" id="CAXAJV020001292">
    <property type="protein sequence ID" value="CAL7942396.1"/>
    <property type="molecule type" value="Genomic_DNA"/>
</dbReference>
<dbReference type="PANTHER" id="PTHR13299">
    <property type="entry name" value="PEROXISOMAL MEMBRANE PROTEIN PEX16"/>
    <property type="match status" value="1"/>
</dbReference>
<reference evidence="4 5" key="1">
    <citation type="submission" date="2024-08" db="EMBL/GenBank/DDBJ databases">
        <authorList>
            <person name="Will J Nash"/>
            <person name="Angela Man"/>
            <person name="Seanna McTaggart"/>
            <person name="Kendall Baker"/>
            <person name="Tom Barker"/>
            <person name="Leah Catchpole"/>
            <person name="Alex Durrant"/>
            <person name="Karim Gharbi"/>
            <person name="Naomi Irish"/>
            <person name="Gemy Kaithakottil"/>
            <person name="Debby Ku"/>
            <person name="Aaliyah Providence"/>
            <person name="Felix Shaw"/>
            <person name="David Swarbreck"/>
            <person name="Chris Watkins"/>
            <person name="Ann M. McCartney"/>
            <person name="Giulio Formenti"/>
            <person name="Alice Mouton"/>
            <person name="Noel Vella"/>
            <person name="Bjorn M von Reumont"/>
            <person name="Adriana Vella"/>
            <person name="Wilfried Haerty"/>
        </authorList>
    </citation>
    <scope>NUCLEOTIDE SEQUENCE [LARGE SCALE GENOMIC DNA]</scope>
</reference>
<dbReference type="Pfam" id="PF08610">
    <property type="entry name" value="Pex16"/>
    <property type="match status" value="1"/>
</dbReference>
<accession>A0ABP1NQA4</accession>
<comment type="caution">
    <text evidence="4">The sequence shown here is derived from an EMBL/GenBank/DDBJ whole genome shotgun (WGS) entry which is preliminary data.</text>
</comment>
<keyword evidence="3" id="KW-0962">Peroxisome biogenesis</keyword>
<sequence>MVLDTVSSSVLKIIEPYKKWIIENPQLLSDVENTVQFLPYFTAGQFNNSTFVSELLYSLSNLIVLFNDLLMCSGKRVHLKFVQFESKIKIWLTVVEYTEALFEISAKKLWGSSGKWFIITVIQIFKAVLRLLLVHLYKERVTKSPPIQPLNREKLNEPDLEKLKEGFTLKRSGTIVRSIRGASSPHMRSWESLSSNGNNNDNLNKSPVSEKNLMLAETLYIMKPLFHLGCISVTGEKHWPPWLLSLAIDLLSLNLINKGAKDISFSKEEEKEIFRRRIAVLLYILKSPFYDKYSCIKIYSILTALSNKVPLAKFLAEPLKKYLPHWQSTYFYLWSS</sequence>
<name>A0ABP1NQA4_XYLVO</name>
<evidence type="ECO:0000313" key="4">
    <source>
        <dbReference type="EMBL" id="CAL7942396.1"/>
    </source>
</evidence>
<evidence type="ECO:0000256" key="3">
    <source>
        <dbReference type="RuleBase" id="RU365003"/>
    </source>
</evidence>
<comment type="subcellular location">
    <subcellularLocation>
        <location evidence="3">Peroxisome membrane</location>
    </subcellularLocation>
</comment>
<keyword evidence="3" id="KW-0576">Peroxisome</keyword>
<organism evidence="4 5">
    <name type="scientific">Xylocopa violacea</name>
    <name type="common">Violet carpenter bee</name>
    <name type="synonym">Apis violacea</name>
    <dbReference type="NCBI Taxonomy" id="135666"/>
    <lineage>
        <taxon>Eukaryota</taxon>
        <taxon>Metazoa</taxon>
        <taxon>Ecdysozoa</taxon>
        <taxon>Arthropoda</taxon>
        <taxon>Hexapoda</taxon>
        <taxon>Insecta</taxon>
        <taxon>Pterygota</taxon>
        <taxon>Neoptera</taxon>
        <taxon>Endopterygota</taxon>
        <taxon>Hymenoptera</taxon>
        <taxon>Apocrita</taxon>
        <taxon>Aculeata</taxon>
        <taxon>Apoidea</taxon>
        <taxon>Anthophila</taxon>
        <taxon>Apidae</taxon>
        <taxon>Xylocopa</taxon>
        <taxon>Xylocopa</taxon>
    </lineage>
</organism>
<comment type="similarity">
    <text evidence="1 3">Belongs to the peroxin-16 family.</text>
</comment>
<dbReference type="InterPro" id="IPR013919">
    <property type="entry name" value="Pex16"/>
</dbReference>
<protein>
    <recommendedName>
        <fullName evidence="2 3">Peroxisomal membrane protein PEX16</fullName>
    </recommendedName>
</protein>
<evidence type="ECO:0000256" key="2">
    <source>
        <dbReference type="ARBA" id="ARBA00018577"/>
    </source>
</evidence>
<proteinExistence type="inferred from homology"/>